<feature type="transmembrane region" description="Helical" evidence="4">
    <location>
        <begin position="234"/>
        <end position="257"/>
    </location>
</feature>
<gene>
    <name evidence="6" type="ORF">EJA06_021015</name>
</gene>
<dbReference type="InterPro" id="IPR020846">
    <property type="entry name" value="MFS_dom"/>
</dbReference>
<keyword evidence="1 4" id="KW-0812">Transmembrane</keyword>
<evidence type="ECO:0000259" key="5">
    <source>
        <dbReference type="PROSITE" id="PS50850"/>
    </source>
</evidence>
<dbReference type="PROSITE" id="PS50850">
    <property type="entry name" value="MFS"/>
    <property type="match status" value="1"/>
</dbReference>
<accession>A0A482U1B4</accession>
<feature type="transmembrane region" description="Helical" evidence="4">
    <location>
        <begin position="176"/>
        <end position="201"/>
    </location>
</feature>
<evidence type="ECO:0000256" key="4">
    <source>
        <dbReference type="SAM" id="Phobius"/>
    </source>
</evidence>
<dbReference type="Gene3D" id="1.20.1250.20">
    <property type="entry name" value="MFS general substrate transporter like domains"/>
    <property type="match status" value="2"/>
</dbReference>
<keyword evidence="2 4" id="KW-1133">Transmembrane helix</keyword>
<reference evidence="6 7" key="1">
    <citation type="submission" date="2019-01" db="EMBL/GenBank/DDBJ databases">
        <title>High-quality draft genome of. Pseudomonas songnenensis str. L103, a full-fledged denitrifier isolated from 100 meters deep aquifer in a heavily nitrogen fertilized agricultural area.</title>
        <authorList>
            <person name="Liu M."/>
            <person name="Liu B."/>
        </authorList>
    </citation>
    <scope>NUCLEOTIDE SEQUENCE [LARGE SCALE GENOMIC DNA]</scope>
    <source>
        <strain evidence="6 7">L103</strain>
    </source>
</reference>
<protein>
    <submittedName>
        <fullName evidence="6">MFS transporter</fullName>
    </submittedName>
</protein>
<evidence type="ECO:0000313" key="6">
    <source>
        <dbReference type="EMBL" id="RYJ59963.1"/>
    </source>
</evidence>
<feature type="transmembrane region" description="Helical" evidence="4">
    <location>
        <begin position="21"/>
        <end position="41"/>
    </location>
</feature>
<feature type="transmembrane region" description="Helical" evidence="4">
    <location>
        <begin position="299"/>
        <end position="317"/>
    </location>
</feature>
<evidence type="ECO:0000256" key="1">
    <source>
        <dbReference type="ARBA" id="ARBA00022692"/>
    </source>
</evidence>
<feature type="transmembrane region" description="Helical" evidence="4">
    <location>
        <begin position="115"/>
        <end position="136"/>
    </location>
</feature>
<proteinExistence type="predicted"/>
<feature type="transmembrane region" description="Helical" evidence="4">
    <location>
        <begin position="269"/>
        <end position="292"/>
    </location>
</feature>
<dbReference type="PANTHER" id="PTHR11360">
    <property type="entry name" value="MONOCARBOXYLATE TRANSPORTER"/>
    <property type="match status" value="1"/>
</dbReference>
<comment type="caution">
    <text evidence="6">The sequence shown here is derived from an EMBL/GenBank/DDBJ whole genome shotgun (WGS) entry which is preliminary data.</text>
</comment>
<name>A0A482U1B4_9PSED</name>
<feature type="transmembrane region" description="Helical" evidence="4">
    <location>
        <begin position="389"/>
        <end position="410"/>
    </location>
</feature>
<dbReference type="CDD" id="cd17355">
    <property type="entry name" value="MFS_YcxA_like"/>
    <property type="match status" value="1"/>
</dbReference>
<keyword evidence="3 4" id="KW-0472">Membrane</keyword>
<feature type="transmembrane region" description="Helical" evidence="4">
    <location>
        <begin position="323"/>
        <end position="349"/>
    </location>
</feature>
<feature type="transmembrane region" description="Helical" evidence="4">
    <location>
        <begin position="148"/>
        <end position="170"/>
    </location>
</feature>
<dbReference type="OrthoDB" id="3199327at2"/>
<dbReference type="SUPFAM" id="SSF103473">
    <property type="entry name" value="MFS general substrate transporter"/>
    <property type="match status" value="1"/>
</dbReference>
<dbReference type="Pfam" id="PF07690">
    <property type="entry name" value="MFS_1"/>
    <property type="match status" value="1"/>
</dbReference>
<feature type="transmembrane region" description="Helical" evidence="4">
    <location>
        <begin position="61"/>
        <end position="79"/>
    </location>
</feature>
<dbReference type="Proteomes" id="UP000282800">
    <property type="component" value="Unassembled WGS sequence"/>
</dbReference>
<sequence length="425" mass="46011">MTAESRSQSSTTDTNEFKQGWRIVLLGLVGICTSITAALLYGFGTMVIPLEQAFGWSRGDLQASITFLFAGVAISTQLVGPLYRRFGLRRVAIFSIVLQIIGYFAITQIKGSIGWLYLAFFLMPIVCAGTIAITWTQLVNLWFERNRGLALAVILCGTGLMAMVLPPLLARLIAEYGWQAGFFALGAMPLLATLPLSLLWLRLPSETVPRNQTAEKKSAELSGMSYKQALRSGTYWGFNIALILSVSLTVGMVTNIVPMLQSTGLSAQTAAQVFGTFGIAIIVGRLLVGYLLDRYSPSFVAAISLALPAVGCAIFLFSDGQNVPLLVLATLTIGASAGAEFDLAAFLMARYFGLKDYARIFGLHLGLITIVSGMVPMLFGYLFELYGGYSAVLTSCLVFAIVGPSILLWLRMEPAYRACQQHQHA</sequence>
<dbReference type="InterPro" id="IPR036259">
    <property type="entry name" value="MFS_trans_sf"/>
</dbReference>
<feature type="transmembrane region" description="Helical" evidence="4">
    <location>
        <begin position="91"/>
        <end position="109"/>
    </location>
</feature>
<evidence type="ECO:0000256" key="2">
    <source>
        <dbReference type="ARBA" id="ARBA00022989"/>
    </source>
</evidence>
<dbReference type="EMBL" id="RWYU02000010">
    <property type="protein sequence ID" value="RYJ59963.1"/>
    <property type="molecule type" value="Genomic_DNA"/>
</dbReference>
<dbReference type="InterPro" id="IPR011701">
    <property type="entry name" value="MFS"/>
</dbReference>
<evidence type="ECO:0000256" key="3">
    <source>
        <dbReference type="ARBA" id="ARBA00023136"/>
    </source>
</evidence>
<dbReference type="GO" id="GO:0022857">
    <property type="term" value="F:transmembrane transporter activity"/>
    <property type="evidence" value="ECO:0007669"/>
    <property type="project" value="InterPro"/>
</dbReference>
<feature type="transmembrane region" description="Helical" evidence="4">
    <location>
        <begin position="361"/>
        <end position="383"/>
    </location>
</feature>
<feature type="domain" description="Major facilitator superfamily (MFS) profile" evidence="5">
    <location>
        <begin position="22"/>
        <end position="415"/>
    </location>
</feature>
<dbReference type="RefSeq" id="WP_126190585.1">
    <property type="nucleotide sequence ID" value="NZ_RWYU02000010.1"/>
</dbReference>
<dbReference type="AlphaFoldDB" id="A0A482U1B4"/>
<dbReference type="PANTHER" id="PTHR11360:SF290">
    <property type="entry name" value="MONOCARBOXYLATE MFS PERMEASE"/>
    <property type="match status" value="1"/>
</dbReference>
<dbReference type="InterPro" id="IPR050327">
    <property type="entry name" value="Proton-linked_MCT"/>
</dbReference>
<organism evidence="6 7">
    <name type="scientific">Pseudomonas songnenensis</name>
    <dbReference type="NCBI Taxonomy" id="1176259"/>
    <lineage>
        <taxon>Bacteria</taxon>
        <taxon>Pseudomonadati</taxon>
        <taxon>Pseudomonadota</taxon>
        <taxon>Gammaproteobacteria</taxon>
        <taxon>Pseudomonadales</taxon>
        <taxon>Pseudomonadaceae</taxon>
        <taxon>Pseudomonas</taxon>
    </lineage>
</organism>
<evidence type="ECO:0000313" key="7">
    <source>
        <dbReference type="Proteomes" id="UP000282800"/>
    </source>
</evidence>